<dbReference type="RefSeq" id="WP_179757231.1">
    <property type="nucleotide sequence ID" value="NZ_JACCBU010000001.1"/>
</dbReference>
<dbReference type="EMBL" id="JACCBU010000001">
    <property type="protein sequence ID" value="NYE74720.1"/>
    <property type="molecule type" value="Genomic_DNA"/>
</dbReference>
<reference evidence="1 2" key="1">
    <citation type="submission" date="2020-07" db="EMBL/GenBank/DDBJ databases">
        <title>Sequencing the genomes of 1000 actinobacteria strains.</title>
        <authorList>
            <person name="Klenk H.-P."/>
        </authorList>
    </citation>
    <scope>NUCLEOTIDE SEQUENCE [LARGE SCALE GENOMIC DNA]</scope>
    <source>
        <strain evidence="1 2">DSM 22083</strain>
    </source>
</reference>
<sequence length="376" mass="39923">MKRVLIIVGGCVVIAGCLAGILAVTLGLIGWTPPLVNQPPWSAGKPLAPVPVGDDPKLISYATAGLIRDRLATAPSLEDAQFEVNYAFDDDARIFGREGRQPPAGRIAQVSAFQSDAVPGAEDRANVSVAVELFSGTDERDAALLRYGQSTRGSSTVLEEPNVDGAAGAQLIQRVGACSSGRGRNVSIHGLAAVGSRTAVTVSVSCGSPEQAEQYVEPATDTLAEAVGTATGLEDEPIPVTLFDRAAAIPVISSGNWRDRQVVVDSEERQRAVPADLRGDGLEVYFDGRYEVAAYRDAEAAAAVLERRLATKGEHRREVREHPGTAADRTVCLEGFRPREKSDCLSRLGRFVVVASADQGKDPEIDDQLDLLRGVR</sequence>
<dbReference type="PROSITE" id="PS51257">
    <property type="entry name" value="PROKAR_LIPOPROTEIN"/>
    <property type="match status" value="1"/>
</dbReference>
<comment type="caution">
    <text evidence="1">The sequence shown here is derived from an EMBL/GenBank/DDBJ whole genome shotgun (WGS) entry which is preliminary data.</text>
</comment>
<accession>A0A7Y9IDB6</accession>
<dbReference type="AlphaFoldDB" id="A0A7Y9IDB6"/>
<protein>
    <submittedName>
        <fullName evidence="1">Uncharacterized protein</fullName>
    </submittedName>
</protein>
<gene>
    <name evidence="1" type="ORF">BKA15_006049</name>
</gene>
<evidence type="ECO:0000313" key="1">
    <source>
        <dbReference type="EMBL" id="NYE74720.1"/>
    </source>
</evidence>
<keyword evidence="2" id="KW-1185">Reference proteome</keyword>
<proteinExistence type="predicted"/>
<dbReference type="Proteomes" id="UP000569914">
    <property type="component" value="Unassembled WGS sequence"/>
</dbReference>
<evidence type="ECO:0000313" key="2">
    <source>
        <dbReference type="Proteomes" id="UP000569914"/>
    </source>
</evidence>
<name>A0A7Y9IDB6_9ACTN</name>
<organism evidence="1 2">
    <name type="scientific">Microlunatus parietis</name>
    <dbReference type="NCBI Taxonomy" id="682979"/>
    <lineage>
        <taxon>Bacteria</taxon>
        <taxon>Bacillati</taxon>
        <taxon>Actinomycetota</taxon>
        <taxon>Actinomycetes</taxon>
        <taxon>Propionibacteriales</taxon>
        <taxon>Propionibacteriaceae</taxon>
        <taxon>Microlunatus</taxon>
    </lineage>
</organism>